<feature type="transmembrane region" description="Helical" evidence="4">
    <location>
        <begin position="205"/>
        <end position="230"/>
    </location>
</feature>
<evidence type="ECO:0000256" key="2">
    <source>
        <dbReference type="ARBA" id="ARBA00022679"/>
    </source>
</evidence>
<reference evidence="5" key="2">
    <citation type="submission" date="2021-08" db="EMBL/GenBank/DDBJ databases">
        <authorList>
            <person name="Gostincar C."/>
            <person name="Sun X."/>
            <person name="Song Z."/>
            <person name="Gunde-Cimerman N."/>
        </authorList>
    </citation>
    <scope>NUCLEOTIDE SEQUENCE</scope>
    <source>
        <strain evidence="5">EXF-8016</strain>
    </source>
</reference>
<dbReference type="AlphaFoldDB" id="A0A9P8GAD2"/>
<evidence type="ECO:0000256" key="3">
    <source>
        <dbReference type="SAM" id="MobiDB-lite"/>
    </source>
</evidence>
<evidence type="ECO:0000313" key="6">
    <source>
        <dbReference type="Proteomes" id="UP000767238"/>
    </source>
</evidence>
<dbReference type="Proteomes" id="UP000767238">
    <property type="component" value="Unassembled WGS sequence"/>
</dbReference>
<dbReference type="InterPro" id="IPR015421">
    <property type="entry name" value="PyrdxlP-dep_Trfase_major"/>
</dbReference>
<protein>
    <submittedName>
        <fullName evidence="5">Uncharacterized protein</fullName>
    </submittedName>
</protein>
<dbReference type="SUPFAM" id="SSF53383">
    <property type="entry name" value="PLP-dependent transferases"/>
    <property type="match status" value="1"/>
</dbReference>
<evidence type="ECO:0000313" key="5">
    <source>
        <dbReference type="EMBL" id="KAH0216464.1"/>
    </source>
</evidence>
<feature type="transmembrane region" description="Helical" evidence="4">
    <location>
        <begin position="322"/>
        <end position="346"/>
    </location>
</feature>
<feature type="region of interest" description="Disordered" evidence="3">
    <location>
        <begin position="172"/>
        <end position="195"/>
    </location>
</feature>
<keyword evidence="4" id="KW-1133">Transmembrane helix</keyword>
<dbReference type="InterPro" id="IPR050087">
    <property type="entry name" value="AON_synthase_class-II"/>
</dbReference>
<accession>A0A9P8GAD2</accession>
<comment type="caution">
    <text evidence="5">The sequence shown here is derived from an EMBL/GenBank/DDBJ whole genome shotgun (WGS) entry which is preliminary data.</text>
</comment>
<feature type="non-terminal residue" evidence="5">
    <location>
        <position position="1"/>
    </location>
</feature>
<name>A0A9P8GAD2_AURME</name>
<feature type="transmembrane region" description="Helical" evidence="4">
    <location>
        <begin position="686"/>
        <end position="711"/>
    </location>
</feature>
<dbReference type="Gene3D" id="3.40.640.10">
    <property type="entry name" value="Type I PLP-dependent aspartate aminotransferase-like (Major domain)"/>
    <property type="match status" value="1"/>
</dbReference>
<proteinExistence type="predicted"/>
<feature type="transmembrane region" description="Helical" evidence="4">
    <location>
        <begin position="255"/>
        <end position="274"/>
    </location>
</feature>
<dbReference type="PANTHER" id="PTHR13693">
    <property type="entry name" value="CLASS II AMINOTRANSFERASE/8-AMINO-7-OXONONANOATE SYNTHASE"/>
    <property type="match status" value="1"/>
</dbReference>
<dbReference type="OrthoDB" id="2840209at2759"/>
<dbReference type="InterPro" id="IPR015422">
    <property type="entry name" value="PyrdxlP-dep_Trfase_small"/>
</dbReference>
<comment type="cofactor">
    <cofactor evidence="1">
        <name>pyridoxal 5'-phosphate</name>
        <dbReference type="ChEBI" id="CHEBI:597326"/>
    </cofactor>
</comment>
<dbReference type="PANTHER" id="PTHR13693:SF3">
    <property type="entry name" value="LD36009P"/>
    <property type="match status" value="1"/>
</dbReference>
<evidence type="ECO:0000256" key="4">
    <source>
        <dbReference type="SAM" id="Phobius"/>
    </source>
</evidence>
<evidence type="ECO:0000256" key="1">
    <source>
        <dbReference type="ARBA" id="ARBA00001933"/>
    </source>
</evidence>
<keyword evidence="4" id="KW-0472">Membrane</keyword>
<sequence length="993" mass="109868">MTTPQESLATDLEILDEILQKAIVLLCLDRFEEGLLYLERQFKVDRSEEFSFLLAEQSDSISDPLTVACTALAVRLSASSSGHLADGLLRRAIQLSAELRTCLDYLTSSRTPDLRTQYLSTRTRQFMTLTLGLWLRSDVLPWIQSLNLNEPCKPATICIAAYEREWDDSSYMLPGETPNDGPNELRSSGRENKDNRPQRRYRFQLLVVNLVAGFSLLALAVFLVFCAQRWDVTSWWRSRPLGGHLTLGQAKAVDFITGALFAPLIIAALTPLWFSSARSSISVNQGDKQQGVSLHALVEASCTSRGSYNPIKLKNLFGSGRIPFICLGILTLVVAIAGSLISNVIAYEAYSRHQVPGTFTLTSLSDDAINGSPHGWSFQLRDGDVYDYNSNQTASFAEQLSGYLTEMTLKNTALTEGPAAAYTGINATRDSLTLDASIRNLYNVAAYRITTECNALAPTTLMIEMMGDYIVQFTPLFDTGPLYQGQYPGTISSLQTAMNDDYAYAAFTLPGIKSYVFLGYLASFNESSKPVNSSYGTVYPQAYNMTSYGFSETKDIMSTWGLNCTLLRQRGTANLTREGSSLDWTIVASSFDAEQESVPLFMSHWQLALSWTAPGASCPGLAPAMAFTLGGLNDIDMGLDFFANNFLQASAEIERMVYEVAAWNTTRAKNFPVQGSMDAQFYRIAYVPALVLASLLAIFVAASLTAGLAWYSEHHLNAPRGRKIDGLRLLSDLMLGLQDQPYDPPKASWTSKAIERWGKNFRVHYMPWTEDSKSTIRLDRLDQGLFSMEGSCPALLGIADLKSRYNFELYMDECHSILTLGSNGLGIYEHFQDKGFFFPQGDPIDVRTWGTGKSFGNLGGAVSCIAKYKAPLDARFRELAEEGMEPMLLPSLVSCLLHKYTYSLAHPKLTRLSHMATHARRELRRAGLYVYGDDRIPLIPIHIGMAYHSARFMKVALKHGLVIPHITAPAVKHDSAGSACWIGGTARPHVDLE</sequence>
<dbReference type="GO" id="GO:0016740">
    <property type="term" value="F:transferase activity"/>
    <property type="evidence" value="ECO:0007669"/>
    <property type="project" value="UniProtKB-KW"/>
</dbReference>
<reference evidence="5" key="1">
    <citation type="journal article" date="2021" name="J Fungi (Basel)">
        <title>Virulence traits and population genomics of the black yeast Aureobasidium melanogenum.</title>
        <authorList>
            <person name="Cernosa A."/>
            <person name="Sun X."/>
            <person name="Gostincar C."/>
            <person name="Fang C."/>
            <person name="Gunde-Cimerman N."/>
            <person name="Song Z."/>
        </authorList>
    </citation>
    <scope>NUCLEOTIDE SEQUENCE</scope>
    <source>
        <strain evidence="5">EXF-8016</strain>
    </source>
</reference>
<dbReference type="InterPro" id="IPR015424">
    <property type="entry name" value="PyrdxlP-dep_Trfase"/>
</dbReference>
<gene>
    <name evidence="5" type="ORF">KCV03_g7499</name>
</gene>
<keyword evidence="4" id="KW-0812">Transmembrane</keyword>
<keyword evidence="2" id="KW-0808">Transferase</keyword>
<dbReference type="Gene3D" id="3.90.1150.10">
    <property type="entry name" value="Aspartate Aminotransferase, domain 1"/>
    <property type="match status" value="1"/>
</dbReference>
<organism evidence="5 6">
    <name type="scientific">Aureobasidium melanogenum</name>
    <name type="common">Aureobasidium pullulans var. melanogenum</name>
    <dbReference type="NCBI Taxonomy" id="46634"/>
    <lineage>
        <taxon>Eukaryota</taxon>
        <taxon>Fungi</taxon>
        <taxon>Dikarya</taxon>
        <taxon>Ascomycota</taxon>
        <taxon>Pezizomycotina</taxon>
        <taxon>Dothideomycetes</taxon>
        <taxon>Dothideomycetidae</taxon>
        <taxon>Dothideales</taxon>
        <taxon>Saccotheciaceae</taxon>
        <taxon>Aureobasidium</taxon>
    </lineage>
</organism>
<dbReference type="EMBL" id="JAHFYH010000063">
    <property type="protein sequence ID" value="KAH0216464.1"/>
    <property type="molecule type" value="Genomic_DNA"/>
</dbReference>